<keyword evidence="1" id="KW-0812">Transmembrane</keyword>
<feature type="transmembrane region" description="Helical" evidence="1">
    <location>
        <begin position="64"/>
        <end position="86"/>
    </location>
</feature>
<gene>
    <name evidence="2" type="ORF">VTJ49DRAFT_2184</name>
</gene>
<name>A0ABR3VAL2_HUMIN</name>
<feature type="transmembrane region" description="Helical" evidence="1">
    <location>
        <begin position="140"/>
        <end position="165"/>
    </location>
</feature>
<evidence type="ECO:0000313" key="3">
    <source>
        <dbReference type="Proteomes" id="UP001583172"/>
    </source>
</evidence>
<sequence>MPNLSIASVSHIVQLWQSLFQATIAMSTFGGSITFQVIFQQVDGQPVEEDPHVFRFDYKDSRSFLAGSWAAFLIVLAISCIAAIALTIRRQETVEGFKHTFPRRWALFIVVAGWLAVEGLIVAFFFSSLAVTAYSNKTGWATAGFTVLCAIGTLVFWPALVSYVIQILCAPSLRRDCFLTSRSPVKRGGGR</sequence>
<dbReference type="Proteomes" id="UP001583172">
    <property type="component" value="Unassembled WGS sequence"/>
</dbReference>
<proteinExistence type="predicted"/>
<organism evidence="2 3">
    <name type="scientific">Humicola insolens</name>
    <name type="common">Soft-rot fungus</name>
    <dbReference type="NCBI Taxonomy" id="85995"/>
    <lineage>
        <taxon>Eukaryota</taxon>
        <taxon>Fungi</taxon>
        <taxon>Dikarya</taxon>
        <taxon>Ascomycota</taxon>
        <taxon>Pezizomycotina</taxon>
        <taxon>Sordariomycetes</taxon>
        <taxon>Sordariomycetidae</taxon>
        <taxon>Sordariales</taxon>
        <taxon>Chaetomiaceae</taxon>
        <taxon>Mycothermus</taxon>
    </lineage>
</organism>
<evidence type="ECO:0000313" key="2">
    <source>
        <dbReference type="EMBL" id="KAL1838827.1"/>
    </source>
</evidence>
<dbReference type="EMBL" id="JAZGSY010000191">
    <property type="protein sequence ID" value="KAL1838827.1"/>
    <property type="molecule type" value="Genomic_DNA"/>
</dbReference>
<feature type="transmembrane region" description="Helical" evidence="1">
    <location>
        <begin position="107"/>
        <end position="134"/>
    </location>
</feature>
<evidence type="ECO:0000256" key="1">
    <source>
        <dbReference type="SAM" id="Phobius"/>
    </source>
</evidence>
<comment type="caution">
    <text evidence="2">The sequence shown here is derived from an EMBL/GenBank/DDBJ whole genome shotgun (WGS) entry which is preliminary data.</text>
</comment>
<reference evidence="2 3" key="1">
    <citation type="journal article" date="2024" name="Commun. Biol.">
        <title>Comparative genomic analysis of thermophilic fungi reveals convergent evolutionary adaptations and gene losses.</title>
        <authorList>
            <person name="Steindorff A.S."/>
            <person name="Aguilar-Pontes M.V."/>
            <person name="Robinson A.J."/>
            <person name="Andreopoulos B."/>
            <person name="LaButti K."/>
            <person name="Kuo A."/>
            <person name="Mondo S."/>
            <person name="Riley R."/>
            <person name="Otillar R."/>
            <person name="Haridas S."/>
            <person name="Lipzen A."/>
            <person name="Grimwood J."/>
            <person name="Schmutz J."/>
            <person name="Clum A."/>
            <person name="Reid I.D."/>
            <person name="Moisan M.C."/>
            <person name="Butler G."/>
            <person name="Nguyen T.T.M."/>
            <person name="Dewar K."/>
            <person name="Conant G."/>
            <person name="Drula E."/>
            <person name="Henrissat B."/>
            <person name="Hansel C."/>
            <person name="Singer S."/>
            <person name="Hutchinson M.I."/>
            <person name="de Vries R.P."/>
            <person name="Natvig D.O."/>
            <person name="Powell A.J."/>
            <person name="Tsang A."/>
            <person name="Grigoriev I.V."/>
        </authorList>
    </citation>
    <scope>NUCLEOTIDE SEQUENCE [LARGE SCALE GENOMIC DNA]</scope>
    <source>
        <strain evidence="2 3">CBS 620.91</strain>
    </source>
</reference>
<accession>A0ABR3VAL2</accession>
<keyword evidence="1" id="KW-1133">Transmembrane helix</keyword>
<keyword evidence="3" id="KW-1185">Reference proteome</keyword>
<keyword evidence="1" id="KW-0472">Membrane</keyword>
<protein>
    <submittedName>
        <fullName evidence="2">Uncharacterized protein</fullName>
    </submittedName>
</protein>